<dbReference type="GeneID" id="300573946"/>
<protein>
    <recommendedName>
        <fullName evidence="3">Zn(2)-C6 fungal-type domain-containing protein</fullName>
    </recommendedName>
</protein>
<dbReference type="Pfam" id="PF11951">
    <property type="entry name" value="Fungal_trans_2"/>
    <property type="match status" value="1"/>
</dbReference>
<comment type="caution">
    <text evidence="4">The sequence shown here is derived from an EMBL/GenBank/DDBJ whole genome shotgun (WGS) entry which is preliminary data.</text>
</comment>
<sequence>MVGVPRSSGCQLCRQRRVKCDEARPECGNCRKYGVRCPGYERAIKFVAGKHAVRSKGSRASRTGRQSRAGGAVSETLASTASTWSAGTTASPDDNRSSSSRSSTIASRTAAVVMPLVASPQPSRALFVGTLMDMAQTNLASKDVTTFLGFFGQLRFEALGTSAALDGAICSLSLHLMGKELGDDSLVARSRTVYGGSLVALQAALRHPIKWKASETFCSAVLLCFFELFAGTTSPDTWLHHAQGIATLMEQRGPAAHAQGNDAAILFSFRGILIMSSLFFPTSDKCFLARPEWKRVLTGPRQSIYSPAAPDLTRPVISSFLLCLADMPEVMWWGYPIREALLAGRQVKPQRIQHLAELTAANHERFTAWYEEFKELGVMPKEVPSDDPSSPYPIVLEHPVGWLGTMLMGYWASMLILQELLIRCHWPVDFQDSQRELVQNILRSIETMGRGIMGPFRLGYSIRIVYEFANAETQRWIITMLDKFSKRYAATDKGSYPSPRVDAQGYS</sequence>
<feature type="compositionally biased region" description="Low complexity" evidence="2">
    <location>
        <begin position="74"/>
        <end position="103"/>
    </location>
</feature>
<dbReference type="InterPro" id="IPR021858">
    <property type="entry name" value="Fun_TF"/>
</dbReference>
<keyword evidence="5" id="KW-1185">Reference proteome</keyword>
<dbReference type="PROSITE" id="PS00463">
    <property type="entry name" value="ZN2_CY6_FUNGAL_1"/>
    <property type="match status" value="1"/>
</dbReference>
<evidence type="ECO:0000256" key="2">
    <source>
        <dbReference type="SAM" id="MobiDB-lite"/>
    </source>
</evidence>
<feature type="domain" description="Zn(2)-C6 fungal-type" evidence="3">
    <location>
        <begin position="9"/>
        <end position="37"/>
    </location>
</feature>
<dbReference type="Gene3D" id="4.10.240.10">
    <property type="entry name" value="Zn(2)-C6 fungal-type DNA-binding domain"/>
    <property type="match status" value="1"/>
</dbReference>
<dbReference type="SUPFAM" id="SSF57701">
    <property type="entry name" value="Zn2/Cys6 DNA-binding domain"/>
    <property type="match status" value="1"/>
</dbReference>
<dbReference type="InterPro" id="IPR036864">
    <property type="entry name" value="Zn2-C6_fun-type_DNA-bd_sf"/>
</dbReference>
<proteinExistence type="predicted"/>
<dbReference type="PANTHER" id="PTHR38111">
    <property type="entry name" value="ZN(2)-C6 FUNGAL-TYPE DOMAIN-CONTAINING PROTEIN-RELATED"/>
    <property type="match status" value="1"/>
</dbReference>
<evidence type="ECO:0000256" key="1">
    <source>
        <dbReference type="ARBA" id="ARBA00023242"/>
    </source>
</evidence>
<keyword evidence="1" id="KW-0539">Nucleus</keyword>
<feature type="region of interest" description="Disordered" evidence="2">
    <location>
        <begin position="54"/>
        <end position="103"/>
    </location>
</feature>
<dbReference type="PANTHER" id="PTHR38111:SF5">
    <property type="entry name" value="TRANSCRIPTION FACTOR DOMAIN-CONTAINING PROTEIN"/>
    <property type="match status" value="1"/>
</dbReference>
<name>A0ABY2HHI3_9HYPO</name>
<evidence type="ECO:0000313" key="4">
    <source>
        <dbReference type="EMBL" id="TFB06298.1"/>
    </source>
</evidence>
<dbReference type="InterPro" id="IPR001138">
    <property type="entry name" value="Zn2Cys6_DnaBD"/>
</dbReference>
<accession>A0ABY2HHI3</accession>
<dbReference type="RefSeq" id="XP_073562499.1">
    <property type="nucleotide sequence ID" value="XM_073699496.1"/>
</dbReference>
<dbReference type="InterPro" id="IPR053178">
    <property type="entry name" value="Osmoadaptation_assoc"/>
</dbReference>
<gene>
    <name evidence="4" type="ORF">CCMA1212_002095</name>
</gene>
<evidence type="ECO:0000313" key="5">
    <source>
        <dbReference type="Proteomes" id="UP001642720"/>
    </source>
</evidence>
<evidence type="ECO:0000259" key="3">
    <source>
        <dbReference type="PROSITE" id="PS50048"/>
    </source>
</evidence>
<dbReference type="CDD" id="cd00067">
    <property type="entry name" value="GAL4"/>
    <property type="match status" value="1"/>
</dbReference>
<dbReference type="Proteomes" id="UP001642720">
    <property type="component" value="Unassembled WGS sequence"/>
</dbReference>
<dbReference type="SMART" id="SM00066">
    <property type="entry name" value="GAL4"/>
    <property type="match status" value="1"/>
</dbReference>
<organism evidence="4 5">
    <name type="scientific">Trichoderma ghanense</name>
    <dbReference type="NCBI Taxonomy" id="65468"/>
    <lineage>
        <taxon>Eukaryota</taxon>
        <taxon>Fungi</taxon>
        <taxon>Dikarya</taxon>
        <taxon>Ascomycota</taxon>
        <taxon>Pezizomycotina</taxon>
        <taxon>Sordariomycetes</taxon>
        <taxon>Hypocreomycetidae</taxon>
        <taxon>Hypocreales</taxon>
        <taxon>Hypocreaceae</taxon>
        <taxon>Trichoderma</taxon>
    </lineage>
</organism>
<dbReference type="Pfam" id="PF00172">
    <property type="entry name" value="Zn_clus"/>
    <property type="match status" value="1"/>
</dbReference>
<dbReference type="PROSITE" id="PS50048">
    <property type="entry name" value="ZN2_CY6_FUNGAL_2"/>
    <property type="match status" value="1"/>
</dbReference>
<reference evidence="4 5" key="1">
    <citation type="submission" date="2018-01" db="EMBL/GenBank/DDBJ databases">
        <title>Genome characterization of the sugarcane-associated fungus Trichoderma ghanense CCMA-1212 and their application in lignocelulose bioconversion.</title>
        <authorList>
            <person name="Steindorff A.S."/>
            <person name="Mendes T.D."/>
            <person name="Vilela E.S.D."/>
            <person name="Rodrigues D.S."/>
            <person name="Formighieri E.F."/>
            <person name="Melo I.S."/>
            <person name="Favaro L.C.L."/>
        </authorList>
    </citation>
    <scope>NUCLEOTIDE SEQUENCE [LARGE SCALE GENOMIC DNA]</scope>
    <source>
        <strain evidence="4 5">CCMA-1212</strain>
    </source>
</reference>
<dbReference type="EMBL" id="PPTA01000002">
    <property type="protein sequence ID" value="TFB06298.1"/>
    <property type="molecule type" value="Genomic_DNA"/>
</dbReference>